<keyword evidence="5" id="KW-1185">Reference proteome</keyword>
<dbReference type="EMBL" id="SWAD01000062">
    <property type="protein sequence ID" value="TMQ76123.1"/>
    <property type="molecule type" value="Genomic_DNA"/>
</dbReference>
<accession>A0A5S4F5V1</accession>
<dbReference type="Gene3D" id="3.90.1580.10">
    <property type="entry name" value="paralog of FGE (formylglycine-generating enzyme)"/>
    <property type="match status" value="1"/>
</dbReference>
<feature type="transmembrane region" description="Helical" evidence="2">
    <location>
        <begin position="668"/>
        <end position="691"/>
    </location>
</feature>
<evidence type="ECO:0000256" key="1">
    <source>
        <dbReference type="SAM" id="MobiDB-lite"/>
    </source>
</evidence>
<proteinExistence type="predicted"/>
<keyword evidence="2" id="KW-1133">Transmembrane helix</keyword>
<feature type="transmembrane region" description="Helical" evidence="2">
    <location>
        <begin position="197"/>
        <end position="216"/>
    </location>
</feature>
<feature type="domain" description="Sulfatase-modifying factor enzyme-like" evidence="3">
    <location>
        <begin position="925"/>
        <end position="1133"/>
    </location>
</feature>
<dbReference type="RefSeq" id="WP_138678407.1">
    <property type="nucleotide sequence ID" value="NZ_SWAD01000062.1"/>
</dbReference>
<comment type="caution">
    <text evidence="4">The sequence shown here is derived from an EMBL/GenBank/DDBJ whole genome shotgun (WGS) entry which is preliminary data.</text>
</comment>
<dbReference type="InterPro" id="IPR016187">
    <property type="entry name" value="CTDL_fold"/>
</dbReference>
<dbReference type="SUPFAM" id="SSF56436">
    <property type="entry name" value="C-type lectin-like"/>
    <property type="match status" value="1"/>
</dbReference>
<feature type="transmembrane region" description="Helical" evidence="2">
    <location>
        <begin position="122"/>
        <end position="140"/>
    </location>
</feature>
<evidence type="ECO:0000313" key="4">
    <source>
        <dbReference type="EMBL" id="TMQ76123.1"/>
    </source>
</evidence>
<gene>
    <name evidence="4" type="ORF">ACCUM_0062</name>
</gene>
<protein>
    <recommendedName>
        <fullName evidence="3">Sulfatase-modifying factor enzyme-like domain-containing protein</fullName>
    </recommendedName>
</protein>
<keyword evidence="2" id="KW-0812">Transmembrane</keyword>
<dbReference type="Pfam" id="PF03781">
    <property type="entry name" value="FGE-sulfatase"/>
    <property type="match status" value="1"/>
</dbReference>
<organism evidence="4 5">
    <name type="scientific">Candidatus Accumulibacter phosphatis</name>
    <dbReference type="NCBI Taxonomy" id="327160"/>
    <lineage>
        <taxon>Bacteria</taxon>
        <taxon>Pseudomonadati</taxon>
        <taxon>Pseudomonadota</taxon>
        <taxon>Betaproteobacteria</taxon>
        <taxon>Candidatus Accumulibacter</taxon>
    </lineage>
</organism>
<reference evidence="4 5" key="1">
    <citation type="submission" date="2019-04" db="EMBL/GenBank/DDBJ databases">
        <title>A novel phosphate-accumulating bacterium identified in bioreactor for phosphate removal from wastewater.</title>
        <authorList>
            <person name="Kotlyarov R.Y."/>
            <person name="Beletsky A.V."/>
            <person name="Kallistova A.Y."/>
            <person name="Dorofeev A.G."/>
            <person name="Nikolaev Y.Y."/>
            <person name="Pimenov N.V."/>
            <person name="Ravin N.V."/>
            <person name="Mardanov A.V."/>
        </authorList>
    </citation>
    <scope>NUCLEOTIDE SEQUENCE [LARGE SCALE GENOMIC DNA]</scope>
    <source>
        <strain evidence="4 5">Bin19</strain>
    </source>
</reference>
<dbReference type="PANTHER" id="PTHR23150:SF19">
    <property type="entry name" value="FORMYLGLYCINE-GENERATING ENZYME"/>
    <property type="match status" value="1"/>
</dbReference>
<evidence type="ECO:0000313" key="5">
    <source>
        <dbReference type="Proteomes" id="UP000306324"/>
    </source>
</evidence>
<dbReference type="InterPro" id="IPR042095">
    <property type="entry name" value="SUMF_sf"/>
</dbReference>
<evidence type="ECO:0000256" key="2">
    <source>
        <dbReference type="SAM" id="Phobius"/>
    </source>
</evidence>
<dbReference type="InterPro" id="IPR051043">
    <property type="entry name" value="Sulfatase_Mod_Factor_Kinase"/>
</dbReference>
<dbReference type="OrthoDB" id="9768004at2"/>
<sequence>MPQDGRDRLAELGDFLAALRHNGVPVGPGEIERLRHLFTRQPRLDHAGLKALLAALLVKTPAQRETFEGLFAAWCPDHEADWPEPEQTVASSSTPPPATDDDARSLFEPPPKTPPPDRIRRLLFASVGLLLVACLIWSLWPPQTVPQEAETLPVVPAAFGPNQPNQDPDLPDQPVKAFWSWRIDDVAPASIRLPNRLGPLALTLLGAIALALALFLRWRYRQRFPIIQATPQAYRGFGWQPLPPPARDDGALIDARARRQLVWNIERFVADDPTRRLDLPRTVEHSARAAGFVRFCFQHAVYERAIWFWLDRHLERPTPREIAAQLAATLRAAGLEARQGFFTDAPGRVDWPGQPACRPVAEEGHGRQAQVAIFSDGAGLRRQLEHPLHRDETRRLLVSLQHWPRLCFVDCSPDGEQLAALFAARRLRLEVVPLPRLADWLGAVACEEAPRAPVADGLFGATRQWAAAVALGGAEADAATAQTLRAVLDLPASPWEVDRILAASTQPEDRRRLINWLLRSEPRDDGHQLRRDSLARRALAWWQERHVEADQQKRAQENPLLPWTNSLASRRWQVEHALLRLYTDTEAAAVRLTELADEELRAEIAHRLGEFAAADHRPADRDDDGARVYLTWRFADQPATTRHQLRQLGFAAGLYTGAPPPLLAAPRLVLATTLLGTLALAAFAVAIYRWVAGDVPRLLVSDAVQNHPTLAAQTLRVIEAAGANAYQLTLGSPRASVTLPTIPAGAEIAVNWRWAADGNPVQFPGSDSFLLRAGVLAEPIRACGKGWPQRSLAVVAAPYSDPAARQLAIRLLDKGSADQVLVGVDWHEHLNAWRGPSRALNRNTQVLVILPPGRDANAAAGVLADHPGAWAIVSADDLAALARAVDFPGAKPVDEHAGLPWRVPRTRGEARLYGGPAIRTENGIEWVSICPGSFTMGSRQGEAMARQDEIVEPARVVTLSPFAMATSETTNTQYAQLVSQHPKMDDRPVVDVNWQEARSFCQRVGGDLPSEAQWEYAARGGSRTRWSFGDDQRRLVNHAWFLDNTSYKAQPVKQKRANPLGLYDMHGNVWEWTLDTYGDYQAGSFVDPEGPKAAGGWVLRGGSYFNSPADLRSAIRGGDSEERFRNLGFRCVRVLLQH</sequence>
<dbReference type="GO" id="GO:0120147">
    <property type="term" value="F:formylglycine-generating oxidase activity"/>
    <property type="evidence" value="ECO:0007669"/>
    <property type="project" value="TreeGrafter"/>
</dbReference>
<dbReference type="AlphaFoldDB" id="A0A5S4F5V1"/>
<dbReference type="Proteomes" id="UP000306324">
    <property type="component" value="Unassembled WGS sequence"/>
</dbReference>
<keyword evidence="2" id="KW-0472">Membrane</keyword>
<feature type="region of interest" description="Disordered" evidence="1">
    <location>
        <begin position="81"/>
        <end position="114"/>
    </location>
</feature>
<dbReference type="PANTHER" id="PTHR23150">
    <property type="entry name" value="SULFATASE MODIFYING FACTOR 1, 2"/>
    <property type="match status" value="1"/>
</dbReference>
<name>A0A5S4F5V1_9PROT</name>
<dbReference type="InterPro" id="IPR005532">
    <property type="entry name" value="SUMF_dom"/>
</dbReference>
<evidence type="ECO:0000259" key="3">
    <source>
        <dbReference type="Pfam" id="PF03781"/>
    </source>
</evidence>